<dbReference type="PANTHER" id="PTHR35788:SF1">
    <property type="entry name" value="EXPORTED PROTEIN"/>
    <property type="match status" value="1"/>
</dbReference>
<organism evidence="4">
    <name type="scientific">uncultured Sporomusa sp</name>
    <dbReference type="NCBI Taxonomy" id="307249"/>
    <lineage>
        <taxon>Bacteria</taxon>
        <taxon>Bacillati</taxon>
        <taxon>Bacillota</taxon>
        <taxon>Negativicutes</taxon>
        <taxon>Selenomonadales</taxon>
        <taxon>Sporomusaceae</taxon>
        <taxon>Sporomusa</taxon>
        <taxon>environmental samples</taxon>
    </lineage>
</organism>
<proteinExistence type="predicted"/>
<dbReference type="Pfam" id="PF07501">
    <property type="entry name" value="G5"/>
    <property type="match status" value="1"/>
</dbReference>
<dbReference type="Gene3D" id="2.20.230.10">
    <property type="entry name" value="Resuscitation-promoting factor rpfb"/>
    <property type="match status" value="1"/>
</dbReference>
<dbReference type="InterPro" id="IPR052913">
    <property type="entry name" value="Glycopeptide_resist_protein"/>
</dbReference>
<dbReference type="EMBL" id="FMJE01000003">
    <property type="protein sequence ID" value="SCM80107.1"/>
    <property type="molecule type" value="Genomic_DNA"/>
</dbReference>
<dbReference type="Pfam" id="PF12229">
    <property type="entry name" value="PG_binding_4"/>
    <property type="match status" value="1"/>
</dbReference>
<gene>
    <name evidence="4" type="ORF">KL86SPO_30285</name>
</gene>
<keyword evidence="1" id="KW-0732">Signal</keyword>
<dbReference type="InterPro" id="IPR011098">
    <property type="entry name" value="G5_dom"/>
</dbReference>
<dbReference type="InterPro" id="IPR022029">
    <property type="entry name" value="YoaR-like_PG-bd"/>
</dbReference>
<feature type="transmembrane region" description="Helical" evidence="2">
    <location>
        <begin position="12"/>
        <end position="35"/>
    </location>
</feature>
<dbReference type="Pfam" id="PF04294">
    <property type="entry name" value="VanW"/>
    <property type="match status" value="1"/>
</dbReference>
<keyword evidence="2" id="KW-0812">Transmembrane</keyword>
<evidence type="ECO:0000256" key="1">
    <source>
        <dbReference type="ARBA" id="ARBA00022729"/>
    </source>
</evidence>
<dbReference type="SMART" id="SM01208">
    <property type="entry name" value="G5"/>
    <property type="match status" value="1"/>
</dbReference>
<dbReference type="InterPro" id="IPR007391">
    <property type="entry name" value="Vancomycin_resist_VanW"/>
</dbReference>
<dbReference type="AlphaFoldDB" id="A0A212LRH3"/>
<dbReference type="PROSITE" id="PS51109">
    <property type="entry name" value="G5"/>
    <property type="match status" value="1"/>
</dbReference>
<evidence type="ECO:0000259" key="3">
    <source>
        <dbReference type="PROSITE" id="PS51109"/>
    </source>
</evidence>
<evidence type="ECO:0000256" key="2">
    <source>
        <dbReference type="SAM" id="Phobius"/>
    </source>
</evidence>
<dbReference type="PANTHER" id="PTHR35788">
    <property type="entry name" value="EXPORTED PROTEIN-RELATED"/>
    <property type="match status" value="1"/>
</dbReference>
<accession>A0A212LRH3</accession>
<protein>
    <submittedName>
        <fullName evidence="4">VanW family protein</fullName>
    </submittedName>
</protein>
<sequence>MQTVTSRKTKIILFLIIIILFSAVSLLAANTAFMVTNNIYQGVSVGDIHVGGLSAAEAERKISTVFSERTKHNPFITAVYNEKKWVISAQDIALTIEADKLAQQAYEVGRKGNIIHQLQERYIAINKGHSLALTVQYNNDKLYDIIAAIAKSIDRQPHNSRIKLIGTSTIEIVPEVTGRKVNIAGTLAEATATLNTKLSFVLPVIVEEIVPPIVSQDLVHIDGIIASYTTQFDPKDYNRTQNVLLAAKSINGTLLRTGDVFSFNTIVGLRLSKFGYKEAPVYINGMLVPDWGGGVCQVSSTLYNAILLADLGIEERTSHFRPPAYVPLGQDATVADNQLDFKFRNTLSQNIYITSEVIGNQLVVNVFGKRKENSPEIYIAVKDKKALEPRTFIKQDPELELGKEIIEVEGQKGFIVSTYRIKKVDGKIVSQEFLGSDEFIPVDKIVRIGSKIPPEQPQK</sequence>
<reference evidence="4" key="1">
    <citation type="submission" date="2016-08" db="EMBL/GenBank/DDBJ databases">
        <authorList>
            <person name="Seilhamer J.J."/>
        </authorList>
    </citation>
    <scope>NUCLEOTIDE SEQUENCE</scope>
    <source>
        <strain evidence="4">86</strain>
    </source>
</reference>
<evidence type="ECO:0000313" key="4">
    <source>
        <dbReference type="EMBL" id="SCM80107.1"/>
    </source>
</evidence>
<keyword evidence="2" id="KW-0472">Membrane</keyword>
<feature type="domain" description="G5" evidence="3">
    <location>
        <begin position="373"/>
        <end position="452"/>
    </location>
</feature>
<keyword evidence="2" id="KW-1133">Transmembrane helix</keyword>
<name>A0A212LRH3_9FIRM</name>